<dbReference type="Proteomes" id="UP000244005">
    <property type="component" value="Unassembled WGS sequence"/>
</dbReference>
<proteinExistence type="predicted"/>
<protein>
    <submittedName>
        <fullName evidence="2">Uncharacterized protein</fullName>
    </submittedName>
</protein>
<keyword evidence="3" id="KW-1185">Reference proteome</keyword>
<feature type="compositionally biased region" description="Basic and acidic residues" evidence="1">
    <location>
        <begin position="71"/>
        <end position="81"/>
    </location>
</feature>
<name>A0A2R6W2Y1_MARPO</name>
<dbReference type="AlphaFoldDB" id="A0A2R6W2Y1"/>
<gene>
    <name evidence="2" type="ORF">MARPO_0171s0024</name>
</gene>
<evidence type="ECO:0000256" key="1">
    <source>
        <dbReference type="SAM" id="MobiDB-lite"/>
    </source>
</evidence>
<feature type="compositionally biased region" description="Basic and acidic residues" evidence="1">
    <location>
        <begin position="41"/>
        <end position="52"/>
    </location>
</feature>
<evidence type="ECO:0000313" key="3">
    <source>
        <dbReference type="Proteomes" id="UP000244005"/>
    </source>
</evidence>
<accession>A0A2R6W2Y1</accession>
<dbReference type="EMBL" id="KZ772841">
    <property type="protein sequence ID" value="PTQ28182.1"/>
    <property type="molecule type" value="Genomic_DNA"/>
</dbReference>
<organism evidence="2 3">
    <name type="scientific">Marchantia polymorpha</name>
    <name type="common">Common liverwort</name>
    <name type="synonym">Marchantia aquatica</name>
    <dbReference type="NCBI Taxonomy" id="3197"/>
    <lineage>
        <taxon>Eukaryota</taxon>
        <taxon>Viridiplantae</taxon>
        <taxon>Streptophyta</taxon>
        <taxon>Embryophyta</taxon>
        <taxon>Marchantiophyta</taxon>
        <taxon>Marchantiopsida</taxon>
        <taxon>Marchantiidae</taxon>
        <taxon>Marchantiales</taxon>
        <taxon>Marchantiaceae</taxon>
        <taxon>Marchantia</taxon>
    </lineage>
</organism>
<reference evidence="3" key="1">
    <citation type="journal article" date="2017" name="Cell">
        <title>Insights into land plant evolution garnered from the Marchantia polymorpha genome.</title>
        <authorList>
            <person name="Bowman J.L."/>
            <person name="Kohchi T."/>
            <person name="Yamato K.T."/>
            <person name="Jenkins J."/>
            <person name="Shu S."/>
            <person name="Ishizaki K."/>
            <person name="Yamaoka S."/>
            <person name="Nishihama R."/>
            <person name="Nakamura Y."/>
            <person name="Berger F."/>
            <person name="Adam C."/>
            <person name="Aki S.S."/>
            <person name="Althoff F."/>
            <person name="Araki T."/>
            <person name="Arteaga-Vazquez M.A."/>
            <person name="Balasubrmanian S."/>
            <person name="Barry K."/>
            <person name="Bauer D."/>
            <person name="Boehm C.R."/>
            <person name="Briginshaw L."/>
            <person name="Caballero-Perez J."/>
            <person name="Catarino B."/>
            <person name="Chen F."/>
            <person name="Chiyoda S."/>
            <person name="Chovatia M."/>
            <person name="Davies K.M."/>
            <person name="Delmans M."/>
            <person name="Demura T."/>
            <person name="Dierschke T."/>
            <person name="Dolan L."/>
            <person name="Dorantes-Acosta A.E."/>
            <person name="Eklund D.M."/>
            <person name="Florent S.N."/>
            <person name="Flores-Sandoval E."/>
            <person name="Fujiyama A."/>
            <person name="Fukuzawa H."/>
            <person name="Galik B."/>
            <person name="Grimanelli D."/>
            <person name="Grimwood J."/>
            <person name="Grossniklaus U."/>
            <person name="Hamada T."/>
            <person name="Haseloff J."/>
            <person name="Hetherington A.J."/>
            <person name="Higo A."/>
            <person name="Hirakawa Y."/>
            <person name="Hundley H.N."/>
            <person name="Ikeda Y."/>
            <person name="Inoue K."/>
            <person name="Inoue S.I."/>
            <person name="Ishida S."/>
            <person name="Jia Q."/>
            <person name="Kakita M."/>
            <person name="Kanazawa T."/>
            <person name="Kawai Y."/>
            <person name="Kawashima T."/>
            <person name="Kennedy M."/>
            <person name="Kinose K."/>
            <person name="Kinoshita T."/>
            <person name="Kohara Y."/>
            <person name="Koide E."/>
            <person name="Komatsu K."/>
            <person name="Kopischke S."/>
            <person name="Kubo M."/>
            <person name="Kyozuka J."/>
            <person name="Lagercrantz U."/>
            <person name="Lin S.S."/>
            <person name="Lindquist E."/>
            <person name="Lipzen A.M."/>
            <person name="Lu C.W."/>
            <person name="De Luna E."/>
            <person name="Martienssen R.A."/>
            <person name="Minamino N."/>
            <person name="Mizutani M."/>
            <person name="Mizutani M."/>
            <person name="Mochizuki N."/>
            <person name="Monte I."/>
            <person name="Mosher R."/>
            <person name="Nagasaki H."/>
            <person name="Nakagami H."/>
            <person name="Naramoto S."/>
            <person name="Nishitani K."/>
            <person name="Ohtani M."/>
            <person name="Okamoto T."/>
            <person name="Okumura M."/>
            <person name="Phillips J."/>
            <person name="Pollak B."/>
            <person name="Reinders A."/>
            <person name="Rovekamp M."/>
            <person name="Sano R."/>
            <person name="Sawa S."/>
            <person name="Schmid M.W."/>
            <person name="Shirakawa M."/>
            <person name="Solano R."/>
            <person name="Spunde A."/>
            <person name="Suetsugu N."/>
            <person name="Sugano S."/>
            <person name="Sugiyama A."/>
            <person name="Sun R."/>
            <person name="Suzuki Y."/>
            <person name="Takenaka M."/>
            <person name="Takezawa D."/>
            <person name="Tomogane H."/>
            <person name="Tsuzuki M."/>
            <person name="Ueda T."/>
            <person name="Umeda M."/>
            <person name="Ward J.M."/>
            <person name="Watanabe Y."/>
            <person name="Yazaki K."/>
            <person name="Yokoyama R."/>
            <person name="Yoshitake Y."/>
            <person name="Yotsui I."/>
            <person name="Zachgo S."/>
            <person name="Schmutz J."/>
        </authorList>
    </citation>
    <scope>NUCLEOTIDE SEQUENCE [LARGE SCALE GENOMIC DNA]</scope>
    <source>
        <strain evidence="3">Tak-1</strain>
    </source>
</reference>
<feature type="compositionally biased region" description="Basic residues" evidence="1">
    <location>
        <begin position="60"/>
        <end position="70"/>
    </location>
</feature>
<feature type="region of interest" description="Disordered" evidence="1">
    <location>
        <begin position="41"/>
        <end position="81"/>
    </location>
</feature>
<sequence>MLGRWTRAPCLAGDRRGPVVARRGGMGVQTREQVSVAPRGLDRLPHDTRDGGSEITAANAHKRRRRRRRKHAEEAVRWSVQ</sequence>
<evidence type="ECO:0000313" key="2">
    <source>
        <dbReference type="EMBL" id="PTQ28182.1"/>
    </source>
</evidence>